<evidence type="ECO:0000256" key="12">
    <source>
        <dbReference type="ARBA" id="ARBA00030785"/>
    </source>
</evidence>
<comment type="subcellular location">
    <subcellularLocation>
        <location evidence="1">Cell membrane</location>
        <topology evidence="1">Multi-pass membrane protein</topology>
    </subcellularLocation>
</comment>
<keyword evidence="9" id="KW-0346">Stress response</keyword>
<evidence type="ECO:0000256" key="13">
    <source>
        <dbReference type="PROSITE-ProRule" id="PRU00192"/>
    </source>
</evidence>
<evidence type="ECO:0000256" key="8">
    <source>
        <dbReference type="ARBA" id="ARBA00022989"/>
    </source>
</evidence>
<evidence type="ECO:0000256" key="1">
    <source>
        <dbReference type="ARBA" id="ARBA00004651"/>
    </source>
</evidence>
<evidence type="ECO:0000256" key="14">
    <source>
        <dbReference type="SAM" id="MobiDB-lite"/>
    </source>
</evidence>
<feature type="compositionally biased region" description="Polar residues" evidence="14">
    <location>
        <begin position="206"/>
        <end position="241"/>
    </location>
</feature>
<dbReference type="GO" id="GO:0005886">
    <property type="term" value="C:plasma membrane"/>
    <property type="evidence" value="ECO:0007669"/>
    <property type="project" value="UniProtKB-SubCell"/>
</dbReference>
<comment type="similarity">
    <text evidence="2">Belongs to the SHO1 family.</text>
</comment>
<feature type="region of interest" description="Disordered" evidence="14">
    <location>
        <begin position="264"/>
        <end position="356"/>
    </location>
</feature>
<dbReference type="Pfam" id="PF00018">
    <property type="entry name" value="SH3_1"/>
    <property type="match status" value="1"/>
</dbReference>
<evidence type="ECO:0000256" key="7">
    <source>
        <dbReference type="ARBA" id="ARBA00022692"/>
    </source>
</evidence>
<keyword evidence="5 13" id="KW-0728">SH3 domain</keyword>
<dbReference type="GO" id="GO:0007232">
    <property type="term" value="P:osmosensory signaling pathway via Sho1 osmosensor"/>
    <property type="evidence" value="ECO:0007669"/>
    <property type="project" value="UniProtKB-ARBA"/>
</dbReference>
<reference evidence="18" key="1">
    <citation type="submission" date="2018-06" db="EMBL/GenBank/DDBJ databases">
        <authorList>
            <person name="Guldener U."/>
        </authorList>
    </citation>
    <scope>NUCLEOTIDE SEQUENCE [LARGE SCALE GENOMIC DNA]</scope>
    <source>
        <strain evidence="18">UTAD17</strain>
    </source>
</reference>
<accession>A0A376B1G2</accession>
<evidence type="ECO:0000256" key="10">
    <source>
        <dbReference type="ARBA" id="ARBA00023136"/>
    </source>
</evidence>
<dbReference type="CDD" id="cd11855">
    <property type="entry name" value="SH3_Sho1p"/>
    <property type="match status" value="1"/>
</dbReference>
<sequence length="444" mass="49801">MRSDPRKFFTTRNEKRRGTNIYVKHDFNISRLLGDPFAVSSLSIALISWIIALVGSITSAAASEIFPKFTWWGLVYQFIILVFLFFFYCFDVVDYYKNFLASSLAVAFLYNTNSTTNLIYSDGSKKAAASAGCVLLSMIDLIWIFYFGADNGSPSNRWIDSFSLSGTRPSIVEQSTLQASSYPYKDNDINNRAPYNSVPSNDDVGSYNNGFARSGTSSRHNNRNYISRPQSTMNNSQKQIYPSGHYVSSTALNGLETVDLHSKQNTNSQNYTTGSNTGENTNPHSQSGLNAHTIIEEGNDHDSNVQNDNPTDKNQKNRKENEIQEPLNNTLTRLNKYNPTSPNTNNNNGPINTRTNKAKSYVTDSTMSDSLGLYSDMGDEFAQFPYKARALYSYEADESDAYEISFEQGEILKVGDIEGRWWKAKRLNGSTGIIPSNYVELIQE</sequence>
<feature type="transmembrane region" description="Helical" evidence="15">
    <location>
        <begin position="100"/>
        <end position="120"/>
    </location>
</feature>
<feature type="transmembrane region" description="Helical" evidence="15">
    <location>
        <begin position="37"/>
        <end position="57"/>
    </location>
</feature>
<dbReference type="InterPro" id="IPR001452">
    <property type="entry name" value="SH3_domain"/>
</dbReference>
<feature type="domain" description="SH3" evidence="16">
    <location>
        <begin position="383"/>
        <end position="444"/>
    </location>
</feature>
<keyword evidence="6" id="KW-1003">Cell membrane</keyword>
<evidence type="ECO:0000256" key="5">
    <source>
        <dbReference type="ARBA" id="ARBA00022443"/>
    </source>
</evidence>
<feature type="compositionally biased region" description="Basic and acidic residues" evidence="14">
    <location>
        <begin position="294"/>
        <end position="303"/>
    </location>
</feature>
<evidence type="ECO:0000256" key="2">
    <source>
        <dbReference type="ARBA" id="ARBA00009739"/>
    </source>
</evidence>
<dbReference type="PANTHER" id="PTHR15735">
    <property type="entry name" value="FCH AND DOUBLE SH3 DOMAINS PROTEIN"/>
    <property type="match status" value="1"/>
</dbReference>
<evidence type="ECO:0000256" key="4">
    <source>
        <dbReference type="ARBA" id="ARBA00017350"/>
    </source>
</evidence>
<feature type="compositionally biased region" description="Basic and acidic residues" evidence="14">
    <location>
        <begin position="310"/>
        <end position="322"/>
    </location>
</feature>
<dbReference type="Gene3D" id="2.30.30.40">
    <property type="entry name" value="SH3 Domains"/>
    <property type="match status" value="1"/>
</dbReference>
<dbReference type="InterPro" id="IPR035522">
    <property type="entry name" value="Sho1_SH3"/>
</dbReference>
<dbReference type="GO" id="GO:0030833">
    <property type="term" value="P:regulation of actin filament polymerization"/>
    <property type="evidence" value="ECO:0007669"/>
    <property type="project" value="TreeGrafter"/>
</dbReference>
<keyword evidence="8 15" id="KW-1133">Transmembrane helix</keyword>
<dbReference type="AlphaFoldDB" id="A0A376B1G2"/>
<keyword evidence="10 15" id="KW-0472">Membrane</keyword>
<evidence type="ECO:0000313" key="17">
    <source>
        <dbReference type="EMBL" id="SSD58536.1"/>
    </source>
</evidence>
<name>A0A376B1G2_9ASCO</name>
<dbReference type="FunFam" id="2.30.30.40:FF:000213">
    <property type="entry name" value="High osmolarity signaling protein SHO1"/>
    <property type="match status" value="1"/>
</dbReference>
<organism evidence="17 18">
    <name type="scientific">Saccharomycodes ludwigii</name>
    <dbReference type="NCBI Taxonomy" id="36035"/>
    <lineage>
        <taxon>Eukaryota</taxon>
        <taxon>Fungi</taxon>
        <taxon>Dikarya</taxon>
        <taxon>Ascomycota</taxon>
        <taxon>Saccharomycotina</taxon>
        <taxon>Saccharomycetes</taxon>
        <taxon>Saccharomycodales</taxon>
        <taxon>Saccharomycodaceae</taxon>
        <taxon>Saccharomycodes</taxon>
    </lineage>
</organism>
<evidence type="ECO:0000259" key="16">
    <source>
        <dbReference type="PROSITE" id="PS50002"/>
    </source>
</evidence>
<dbReference type="InterPro" id="IPR036028">
    <property type="entry name" value="SH3-like_dom_sf"/>
</dbReference>
<evidence type="ECO:0000256" key="9">
    <source>
        <dbReference type="ARBA" id="ARBA00023016"/>
    </source>
</evidence>
<dbReference type="PANTHER" id="PTHR15735:SF20">
    <property type="entry name" value="HIGH OSMOLARITY SIGNALING PROTEIN SHO1"/>
    <property type="match status" value="1"/>
</dbReference>
<evidence type="ECO:0000256" key="11">
    <source>
        <dbReference type="ARBA" id="ARBA00029697"/>
    </source>
</evidence>
<protein>
    <recommendedName>
        <fullName evidence="4">High osmolarity signaling protein SHO1</fullName>
    </recommendedName>
    <alternativeName>
        <fullName evidence="3">High osmolarity signaling protein sho1</fullName>
    </alternativeName>
    <alternativeName>
        <fullName evidence="11 12">Osmosensor SHO1</fullName>
    </alternativeName>
</protein>
<dbReference type="SUPFAM" id="SSF50044">
    <property type="entry name" value="SH3-domain"/>
    <property type="match status" value="1"/>
</dbReference>
<keyword evidence="7 15" id="KW-0812">Transmembrane</keyword>
<feature type="transmembrane region" description="Helical" evidence="15">
    <location>
        <begin position="127"/>
        <end position="147"/>
    </location>
</feature>
<evidence type="ECO:0000256" key="15">
    <source>
        <dbReference type="SAM" id="Phobius"/>
    </source>
</evidence>
<feature type="transmembrane region" description="Helical" evidence="15">
    <location>
        <begin position="69"/>
        <end position="88"/>
    </location>
</feature>
<dbReference type="VEuPathDB" id="FungiDB:SCODWIG_00297"/>
<proteinExistence type="inferred from homology"/>
<evidence type="ECO:0000256" key="3">
    <source>
        <dbReference type="ARBA" id="ARBA00016255"/>
    </source>
</evidence>
<dbReference type="Proteomes" id="UP000262825">
    <property type="component" value="Unassembled WGS sequence"/>
</dbReference>
<dbReference type="PRINTS" id="PR00452">
    <property type="entry name" value="SH3DOMAIN"/>
</dbReference>
<evidence type="ECO:0000313" key="18">
    <source>
        <dbReference type="Proteomes" id="UP000262825"/>
    </source>
</evidence>
<feature type="compositionally biased region" description="Polar residues" evidence="14">
    <location>
        <begin position="264"/>
        <end position="290"/>
    </location>
</feature>
<feature type="compositionally biased region" description="Low complexity" evidence="14">
    <location>
        <begin position="335"/>
        <end position="355"/>
    </location>
</feature>
<gene>
    <name evidence="17" type="ORF">SCODWIG_00297</name>
</gene>
<dbReference type="SMART" id="SM00326">
    <property type="entry name" value="SH3"/>
    <property type="match status" value="1"/>
</dbReference>
<feature type="region of interest" description="Disordered" evidence="14">
    <location>
        <begin position="188"/>
        <end position="241"/>
    </location>
</feature>
<evidence type="ECO:0000256" key="6">
    <source>
        <dbReference type="ARBA" id="ARBA00022475"/>
    </source>
</evidence>
<keyword evidence="18" id="KW-1185">Reference proteome</keyword>
<dbReference type="EMBL" id="UFAJ01000022">
    <property type="protein sequence ID" value="SSD58536.1"/>
    <property type="molecule type" value="Genomic_DNA"/>
</dbReference>
<dbReference type="PROSITE" id="PS50002">
    <property type="entry name" value="SH3"/>
    <property type="match status" value="1"/>
</dbReference>